<keyword evidence="2" id="KW-1185">Reference proteome</keyword>
<dbReference type="GeneID" id="83647505"/>
<dbReference type="RefSeq" id="WP_075551355.1">
    <property type="nucleotide sequence ID" value="NZ_CAHPRB010000009.1"/>
</dbReference>
<accession>A0ABN7GND5</accession>
<dbReference type="Proteomes" id="UP000835792">
    <property type="component" value="Unassembled WGS sequence"/>
</dbReference>
<evidence type="ECO:0000313" key="1">
    <source>
        <dbReference type="EMBL" id="CAB5578676.1"/>
    </source>
</evidence>
<comment type="caution">
    <text evidence="1">The sequence shown here is derived from an EMBL/GenBank/DDBJ whole genome shotgun (WGS) entry which is preliminary data.</text>
</comment>
<evidence type="ECO:0000313" key="2">
    <source>
        <dbReference type="Proteomes" id="UP000835792"/>
    </source>
</evidence>
<gene>
    <name evidence="1" type="ORF">GHA_02929</name>
</gene>
<name>A0ABN7GND5_9ENTR</name>
<sequence>MKYRHALSQLCFQMLEMGADRRTVKKALTSRRMKARQAVVLLCKQEMVLLRAGKLPIQNATSTTSH</sequence>
<proteinExistence type="predicted"/>
<protein>
    <submittedName>
        <fullName evidence="1">Uncharacterized protein</fullName>
    </submittedName>
</protein>
<organism evidence="1 2">
    <name type="scientific">Citrobacter youngae</name>
    <dbReference type="NCBI Taxonomy" id="133448"/>
    <lineage>
        <taxon>Bacteria</taxon>
        <taxon>Pseudomonadati</taxon>
        <taxon>Pseudomonadota</taxon>
        <taxon>Gammaproteobacteria</taxon>
        <taxon>Enterobacterales</taxon>
        <taxon>Enterobacteriaceae</taxon>
        <taxon>Citrobacter</taxon>
        <taxon>Citrobacter freundii complex</taxon>
    </lineage>
</organism>
<reference evidence="1" key="1">
    <citation type="submission" date="2020-05" db="EMBL/GenBank/DDBJ databases">
        <authorList>
            <person name="Delgado-Blas J."/>
        </authorList>
    </citation>
    <scope>NUCLEOTIDE SEQUENCE</scope>
    <source>
        <strain evidence="1">BB1468</strain>
    </source>
</reference>
<dbReference type="EMBL" id="CAHPRB010000009">
    <property type="protein sequence ID" value="CAB5578676.1"/>
    <property type="molecule type" value="Genomic_DNA"/>
</dbReference>